<feature type="binding site" evidence="7">
    <location>
        <position position="127"/>
    </location>
    <ligand>
        <name>Zn(2+)</name>
        <dbReference type="ChEBI" id="CHEBI:29105"/>
    </ligand>
</feature>
<dbReference type="SUPFAM" id="SSF51338">
    <property type="entry name" value="Composite domain of metallo-dependent hydrolases"/>
    <property type="match status" value="1"/>
</dbReference>
<dbReference type="EMBL" id="JACRSV010000001">
    <property type="protein sequence ID" value="MBC8559311.1"/>
    <property type="molecule type" value="Genomic_DNA"/>
</dbReference>
<evidence type="ECO:0000256" key="1">
    <source>
        <dbReference type="ARBA" id="ARBA00010716"/>
    </source>
</evidence>
<feature type="binding site" evidence="7">
    <location>
        <position position="214"/>
    </location>
    <ligand>
        <name>Zn(2+)</name>
        <dbReference type="ChEBI" id="CHEBI:29105"/>
    </ligand>
</feature>
<dbReference type="Proteomes" id="UP000610760">
    <property type="component" value="Unassembled WGS sequence"/>
</dbReference>
<evidence type="ECO:0000256" key="3">
    <source>
        <dbReference type="ARBA" id="ARBA00022801"/>
    </source>
</evidence>
<comment type="cofactor">
    <cofactor evidence="7">
        <name>a divalent metal cation</name>
        <dbReference type="ChEBI" id="CHEBI:60240"/>
    </cofactor>
    <text evidence="7">Binds 1 divalent metal cation per subunit.</text>
</comment>
<dbReference type="PIRSF" id="PIRSF038994">
    <property type="entry name" value="NagA"/>
    <property type="match status" value="1"/>
</dbReference>
<evidence type="ECO:0000256" key="5">
    <source>
        <dbReference type="PIRNR" id="PIRNR038994"/>
    </source>
</evidence>
<comment type="caution">
    <text evidence="9">The sequence shown here is derived from an EMBL/GenBank/DDBJ whole genome shotgun (WGS) entry which is preliminary data.</text>
</comment>
<keyword evidence="2 7" id="KW-0479">Metal-binding</keyword>
<evidence type="ECO:0000256" key="4">
    <source>
        <dbReference type="ARBA" id="ARBA00023277"/>
    </source>
</evidence>
<evidence type="ECO:0000259" key="8">
    <source>
        <dbReference type="Pfam" id="PF01979"/>
    </source>
</evidence>
<keyword evidence="3 5" id="KW-0378">Hydrolase</keyword>
<name>A0A926E0Z8_9FIRM</name>
<dbReference type="SUPFAM" id="SSF51556">
    <property type="entry name" value="Metallo-dependent hydrolases"/>
    <property type="match status" value="1"/>
</dbReference>
<dbReference type="InterPro" id="IPR003764">
    <property type="entry name" value="GlcNAc_6-P_deAcase"/>
</dbReference>
<evidence type="ECO:0000313" key="9">
    <source>
        <dbReference type="EMBL" id="MBC8559311.1"/>
    </source>
</evidence>
<dbReference type="CDD" id="cd00854">
    <property type="entry name" value="NagA"/>
    <property type="match status" value="1"/>
</dbReference>
<organism evidence="9 10">
    <name type="scientific">Fumia xinanensis</name>
    <dbReference type="NCBI Taxonomy" id="2763659"/>
    <lineage>
        <taxon>Bacteria</taxon>
        <taxon>Bacillati</taxon>
        <taxon>Bacillota</taxon>
        <taxon>Clostridia</taxon>
        <taxon>Eubacteriales</taxon>
        <taxon>Oscillospiraceae</taxon>
        <taxon>Fumia</taxon>
    </lineage>
</organism>
<evidence type="ECO:0000256" key="6">
    <source>
        <dbReference type="PIRSR" id="PIRSR038994-1"/>
    </source>
</evidence>
<sequence>MITKITGAALVMDEIVRDSDLYLKDGKVLVVTRNELPFDELVDAQGCFLSPGFVDLHTHGGGGHDFMDGGVEPILEGCRTHLRHGTTTILPTTLASAIPALKRSILDIGAAMEAKGDYPHIAGTHLEGPYFSQNQSGAQDPRYIKAPKPKEYEEILEMGEGIVKRWSYAPELPGAEAFCEALMRRNVIPSIAHSDGVYADVKSAYDRGCRLVTHLYSGMSTITRRRGFRSLGVVESSFLLDNIIVETIADGMHLPPELLLMIYKIKGPDRICLVTDSMRGAGMPDGPSILGRKEDGMACVIEDGVAFLPDHSAFAGSIATADRLVRTFVKAGVGLCDAVKMASATPAKVLGLKKGRIEPEYDADLVLFDKDINVKGVFLNGRYLNF</sequence>
<dbReference type="Pfam" id="PF01979">
    <property type="entry name" value="Amidohydro_1"/>
    <property type="match status" value="1"/>
</dbReference>
<keyword evidence="4 5" id="KW-0119">Carbohydrate metabolism</keyword>
<proteinExistence type="inferred from homology"/>
<dbReference type="Gene3D" id="2.30.40.10">
    <property type="entry name" value="Urease, subunit C, domain 1"/>
    <property type="match status" value="1"/>
</dbReference>
<dbReference type="PANTHER" id="PTHR11113:SF14">
    <property type="entry name" value="N-ACETYLGLUCOSAMINE-6-PHOSPHATE DEACETYLASE"/>
    <property type="match status" value="1"/>
</dbReference>
<dbReference type="InterPro" id="IPR011059">
    <property type="entry name" value="Metal-dep_hydrolase_composite"/>
</dbReference>
<dbReference type="InterPro" id="IPR006680">
    <property type="entry name" value="Amidohydro-rel"/>
</dbReference>
<feature type="active site" description="Proton donor/acceptor" evidence="6">
    <location>
        <position position="276"/>
    </location>
</feature>
<comment type="similarity">
    <text evidence="1 5">Belongs to the metallo-dependent hydrolases superfamily. NagA family.</text>
</comment>
<protein>
    <submittedName>
        <fullName evidence="9">N-acetylglucosamine-6-phosphate deacetylase</fullName>
    </submittedName>
</protein>
<dbReference type="GO" id="GO:0006046">
    <property type="term" value="P:N-acetylglucosamine catabolic process"/>
    <property type="evidence" value="ECO:0007669"/>
    <property type="project" value="TreeGrafter"/>
</dbReference>
<feature type="binding site" evidence="7">
    <location>
        <position position="193"/>
    </location>
    <ligand>
        <name>Zn(2+)</name>
        <dbReference type="ChEBI" id="CHEBI:29105"/>
    </ligand>
</feature>
<dbReference type="Gene3D" id="3.20.20.140">
    <property type="entry name" value="Metal-dependent hydrolases"/>
    <property type="match status" value="1"/>
</dbReference>
<evidence type="ECO:0000256" key="7">
    <source>
        <dbReference type="PIRSR" id="PIRSR038994-3"/>
    </source>
</evidence>
<gene>
    <name evidence="9" type="ORF">H8710_04415</name>
</gene>
<dbReference type="PANTHER" id="PTHR11113">
    <property type="entry name" value="N-ACETYLGLUCOSAMINE-6-PHOSPHATE DEACETYLASE"/>
    <property type="match status" value="1"/>
</dbReference>
<accession>A0A926E0Z8</accession>
<evidence type="ECO:0000256" key="2">
    <source>
        <dbReference type="ARBA" id="ARBA00022723"/>
    </source>
</evidence>
<reference evidence="9" key="1">
    <citation type="submission" date="2020-08" db="EMBL/GenBank/DDBJ databases">
        <title>Genome public.</title>
        <authorList>
            <person name="Liu C."/>
            <person name="Sun Q."/>
        </authorList>
    </citation>
    <scope>NUCLEOTIDE SEQUENCE</scope>
    <source>
        <strain evidence="9">NSJ-33</strain>
    </source>
</reference>
<keyword evidence="10" id="KW-1185">Reference proteome</keyword>
<evidence type="ECO:0000313" key="10">
    <source>
        <dbReference type="Proteomes" id="UP000610760"/>
    </source>
</evidence>
<dbReference type="GO" id="GO:0046872">
    <property type="term" value="F:metal ion binding"/>
    <property type="evidence" value="ECO:0007669"/>
    <property type="project" value="UniProtKB-KW"/>
</dbReference>
<dbReference type="AlphaFoldDB" id="A0A926E0Z8"/>
<feature type="domain" description="Amidohydrolase-related" evidence="8">
    <location>
        <begin position="48"/>
        <end position="382"/>
    </location>
</feature>
<dbReference type="RefSeq" id="WP_249294210.1">
    <property type="nucleotide sequence ID" value="NZ_JACRSV010000001.1"/>
</dbReference>
<dbReference type="InterPro" id="IPR032466">
    <property type="entry name" value="Metal_Hydrolase"/>
</dbReference>
<dbReference type="GO" id="GO:0008448">
    <property type="term" value="F:N-acetylglucosamine-6-phosphate deacetylase activity"/>
    <property type="evidence" value="ECO:0007669"/>
    <property type="project" value="InterPro"/>
</dbReference>